<evidence type="ECO:0008006" key="3">
    <source>
        <dbReference type="Google" id="ProtNLM"/>
    </source>
</evidence>
<dbReference type="PANTHER" id="PTHR21084">
    <property type="entry name" value="DENSE INCISORS"/>
    <property type="match status" value="1"/>
</dbReference>
<evidence type="ECO:0000313" key="1">
    <source>
        <dbReference type="EMBL" id="KAF7709491.1"/>
    </source>
</evidence>
<gene>
    <name evidence="1" type="ORF">HF521_016341</name>
</gene>
<evidence type="ECO:0000313" key="2">
    <source>
        <dbReference type="Proteomes" id="UP000606274"/>
    </source>
</evidence>
<dbReference type="SUPFAM" id="SSF54427">
    <property type="entry name" value="NTF2-like"/>
    <property type="match status" value="1"/>
</dbReference>
<organism evidence="1 2">
    <name type="scientific">Silurus meridionalis</name>
    <name type="common">Southern catfish</name>
    <name type="synonym">Silurus soldatovi meridionalis</name>
    <dbReference type="NCBI Taxonomy" id="175797"/>
    <lineage>
        <taxon>Eukaryota</taxon>
        <taxon>Metazoa</taxon>
        <taxon>Chordata</taxon>
        <taxon>Craniata</taxon>
        <taxon>Vertebrata</taxon>
        <taxon>Euteleostomi</taxon>
        <taxon>Actinopterygii</taxon>
        <taxon>Neopterygii</taxon>
        <taxon>Teleostei</taxon>
        <taxon>Ostariophysi</taxon>
        <taxon>Siluriformes</taxon>
        <taxon>Siluridae</taxon>
        <taxon>Silurus</taxon>
    </lineage>
</organism>
<dbReference type="InterPro" id="IPR032710">
    <property type="entry name" value="NTF2-like_dom_sf"/>
</dbReference>
<dbReference type="Proteomes" id="UP000606274">
    <property type="component" value="Unassembled WGS sequence"/>
</dbReference>
<protein>
    <recommendedName>
        <fullName evidence="3">NTF2 domain-containing protein</fullName>
    </recommendedName>
</protein>
<dbReference type="OrthoDB" id="6407068at2759"/>
<comment type="caution">
    <text evidence="1">The sequence shown here is derived from an EMBL/GenBank/DDBJ whole genome shotgun (WGS) entry which is preliminary data.</text>
</comment>
<name>A0A8T0BQ63_SILME</name>
<dbReference type="PANTHER" id="PTHR21084:SF1">
    <property type="entry name" value="DENSE INCISORS"/>
    <property type="match status" value="1"/>
</dbReference>
<keyword evidence="2" id="KW-1185">Reference proteome</keyword>
<accession>A0A8T0BQ63</accession>
<dbReference type="AlphaFoldDB" id="A0A8T0BQ63"/>
<dbReference type="Pfam" id="PF15008">
    <property type="entry name" value="DUF4518"/>
    <property type="match status" value="1"/>
</dbReference>
<sequence>MVCERIADLAAVKMPVLSKKQLDGCRKLLTLLPEADLLALNDTVTNRLISVKSAREAIEAIISYSQSAEELLKRKKVHRDVIFKYLAAERVIISSSSDKHQLVQKTLELWSSDGEVSKSQDTVSVASARCIKQNADGLGELTALGKQFCHWFFQLLNSQNPQASQPVQDWGPQHFWGDARMVLCFQTEVRQNEEFLGADLVSQRLFALAWEERLIFCPNLEHTGLKCVSTPHGLVLVAVAGTIHRKSDCLGVFEEVFGLIRNPLDDNRWKIKTVQLNIKGQIGKETLPALTYDSEELLQRFS</sequence>
<proteinExistence type="predicted"/>
<dbReference type="EMBL" id="JABFDY010000003">
    <property type="protein sequence ID" value="KAF7709491.1"/>
    <property type="molecule type" value="Genomic_DNA"/>
</dbReference>
<dbReference type="InterPro" id="IPR026698">
    <property type="entry name" value="UPF_C3orf38"/>
</dbReference>
<reference evidence="1" key="1">
    <citation type="submission" date="2020-08" db="EMBL/GenBank/DDBJ databases">
        <title>Chromosome-level assembly of Southern catfish (Silurus meridionalis) provides insights into visual adaptation to the nocturnal and benthic lifestyles.</title>
        <authorList>
            <person name="Zhang Y."/>
            <person name="Wang D."/>
            <person name="Peng Z."/>
        </authorList>
    </citation>
    <scope>NUCLEOTIDE SEQUENCE</scope>
    <source>
        <strain evidence="1">SWU-2019-XX</strain>
        <tissue evidence="1">Muscle</tissue>
    </source>
</reference>